<proteinExistence type="predicted"/>
<dbReference type="Proteomes" id="UP000315540">
    <property type="component" value="Unassembled WGS sequence"/>
</dbReference>
<dbReference type="AlphaFoldDB" id="A0A504JEX4"/>
<evidence type="ECO:0000313" key="2">
    <source>
        <dbReference type="EMBL" id="TPN87005.1"/>
    </source>
</evidence>
<evidence type="ECO:0000256" key="1">
    <source>
        <dbReference type="SAM" id="SignalP"/>
    </source>
</evidence>
<evidence type="ECO:0000313" key="3">
    <source>
        <dbReference type="Proteomes" id="UP000315540"/>
    </source>
</evidence>
<gene>
    <name evidence="2" type="ORF">FHK87_05280</name>
</gene>
<keyword evidence="3" id="KW-1185">Reference proteome</keyword>
<accession>A0A504JEX4</accession>
<name>A0A504JEX4_9FLAO</name>
<feature type="signal peptide" evidence="1">
    <location>
        <begin position="1"/>
        <end position="24"/>
    </location>
</feature>
<sequence>MKPSRYILSFMLSISATLITIINAQEHNSADLQKIIKENITKDSISEKKYKPLDFKLQVKNMHLWRGFRVTDAPMTAADVFFTSKNGKFKAGLWGGAGFNGDYTEFDYYINYSSGGFSFSLWDINNFSDFPDAEIFDYDINTTSHFVDLTAAYSFKKVPISVSWTTILLGRDTFINKSGKKENAFTHYVQLNSTIYKNEHSSLDIFIAGAFSFASNDKHFYGEDFLNNFGITYHKEVNVLNLIYLPVSATAMWNPDLKHGGIQVAVDLF</sequence>
<protein>
    <submittedName>
        <fullName evidence="2">Uncharacterized protein</fullName>
    </submittedName>
</protein>
<organism evidence="2 3">
    <name type="scientific">Aquimarina algicola</name>
    <dbReference type="NCBI Taxonomy" id="2589995"/>
    <lineage>
        <taxon>Bacteria</taxon>
        <taxon>Pseudomonadati</taxon>
        <taxon>Bacteroidota</taxon>
        <taxon>Flavobacteriia</taxon>
        <taxon>Flavobacteriales</taxon>
        <taxon>Flavobacteriaceae</taxon>
        <taxon>Aquimarina</taxon>
    </lineage>
</organism>
<comment type="caution">
    <text evidence="2">The sequence shown here is derived from an EMBL/GenBank/DDBJ whole genome shotgun (WGS) entry which is preliminary data.</text>
</comment>
<reference evidence="2 3" key="1">
    <citation type="submission" date="2019-06" db="EMBL/GenBank/DDBJ databases">
        <authorList>
            <person name="Meng X."/>
        </authorList>
    </citation>
    <scope>NUCLEOTIDE SEQUENCE [LARGE SCALE GENOMIC DNA]</scope>
    <source>
        <strain evidence="2 3">M625</strain>
    </source>
</reference>
<feature type="chain" id="PRO_5021457192" evidence="1">
    <location>
        <begin position="25"/>
        <end position="269"/>
    </location>
</feature>
<dbReference type="EMBL" id="VFWZ01000002">
    <property type="protein sequence ID" value="TPN87005.1"/>
    <property type="molecule type" value="Genomic_DNA"/>
</dbReference>
<keyword evidence="1" id="KW-0732">Signal</keyword>